<keyword evidence="2" id="KW-1185">Reference proteome</keyword>
<gene>
    <name evidence="1" type="ORF">OG835_08010</name>
</gene>
<dbReference type="Proteomes" id="UP001348369">
    <property type="component" value="Chromosome"/>
</dbReference>
<accession>A0ACD4ZGL9</accession>
<proteinExistence type="predicted"/>
<name>A0ACD4ZGL9_9ACTN</name>
<evidence type="ECO:0000313" key="2">
    <source>
        <dbReference type="Proteomes" id="UP001348369"/>
    </source>
</evidence>
<sequence>MSTDRRTVLGAALAAPLLAQFTGAASAAADEKWGTISEGWVEVRWTEQVQAELDRLGVVVEAVAPAELVKDSRGSAVRFPVRSGKGDPSLKSLPKAEGDGVLDGGIAVRTPTGNARVVNLRGVLRDGLASGKCEVNGVEVGHRSVFRCAVSEGLLTTGDVPVGQPLKVRINKVPLHPTAEALEVYTATFGAPAFTADTVLAHVTAEGVYTPPKQ</sequence>
<organism evidence="1 2">
    <name type="scientific">Streptomyces scopuliridis</name>
    <dbReference type="NCBI Taxonomy" id="452529"/>
    <lineage>
        <taxon>Bacteria</taxon>
        <taxon>Bacillati</taxon>
        <taxon>Actinomycetota</taxon>
        <taxon>Actinomycetes</taxon>
        <taxon>Kitasatosporales</taxon>
        <taxon>Streptomycetaceae</taxon>
        <taxon>Streptomyces</taxon>
    </lineage>
</organism>
<protein>
    <submittedName>
        <fullName evidence="1">Uncharacterized protein</fullName>
    </submittedName>
</protein>
<reference evidence="1" key="1">
    <citation type="submission" date="2022-10" db="EMBL/GenBank/DDBJ databases">
        <title>The complete genomes of actinobacterial strains from the NBC collection.</title>
        <authorList>
            <person name="Joergensen T.S."/>
            <person name="Alvarez Arevalo M."/>
            <person name="Sterndorff E.B."/>
            <person name="Faurdal D."/>
            <person name="Vuksanovic O."/>
            <person name="Mourched A.-S."/>
            <person name="Charusanti P."/>
            <person name="Shaw S."/>
            <person name="Blin K."/>
            <person name="Weber T."/>
        </authorList>
    </citation>
    <scope>NUCLEOTIDE SEQUENCE</scope>
    <source>
        <strain evidence="1">NBC 01771</strain>
    </source>
</reference>
<dbReference type="EMBL" id="CP109109">
    <property type="protein sequence ID" value="WSB96952.1"/>
    <property type="molecule type" value="Genomic_DNA"/>
</dbReference>
<evidence type="ECO:0000313" key="1">
    <source>
        <dbReference type="EMBL" id="WSB96952.1"/>
    </source>
</evidence>